<feature type="transmembrane region" description="Helical" evidence="5">
    <location>
        <begin position="15"/>
        <end position="34"/>
    </location>
</feature>
<dbReference type="EMBL" id="DPRK01000212">
    <property type="protein sequence ID" value="HCY82503.1"/>
    <property type="molecule type" value="Genomic_DNA"/>
</dbReference>
<accession>A0A3D6BTH7</accession>
<keyword evidence="2 5" id="KW-0812">Transmembrane</keyword>
<dbReference type="InterPro" id="IPR002657">
    <property type="entry name" value="BilAc:Na_symport/Acr3"/>
</dbReference>
<evidence type="ECO:0000256" key="3">
    <source>
        <dbReference type="ARBA" id="ARBA00022989"/>
    </source>
</evidence>
<dbReference type="GO" id="GO:0016020">
    <property type="term" value="C:membrane"/>
    <property type="evidence" value="ECO:0007669"/>
    <property type="project" value="UniProtKB-SubCell"/>
</dbReference>
<name>A0A3D6BTH7_9FLAO</name>
<evidence type="ECO:0000256" key="1">
    <source>
        <dbReference type="ARBA" id="ARBA00004141"/>
    </source>
</evidence>
<dbReference type="AlphaFoldDB" id="A0A3D6BTH7"/>
<feature type="non-terminal residue" evidence="6">
    <location>
        <position position="63"/>
    </location>
</feature>
<evidence type="ECO:0000256" key="4">
    <source>
        <dbReference type="ARBA" id="ARBA00023136"/>
    </source>
</evidence>
<comment type="subcellular location">
    <subcellularLocation>
        <location evidence="1">Membrane</location>
        <topology evidence="1">Multi-pass membrane protein</topology>
    </subcellularLocation>
</comment>
<reference evidence="6 7" key="1">
    <citation type="journal article" date="2018" name="Nat. Biotechnol.">
        <title>A standardized bacterial taxonomy based on genome phylogeny substantially revises the tree of life.</title>
        <authorList>
            <person name="Parks D.H."/>
            <person name="Chuvochina M."/>
            <person name="Waite D.W."/>
            <person name="Rinke C."/>
            <person name="Skarshewski A."/>
            <person name="Chaumeil P.A."/>
            <person name="Hugenholtz P."/>
        </authorList>
    </citation>
    <scope>NUCLEOTIDE SEQUENCE [LARGE SCALE GENOMIC DNA]</scope>
    <source>
        <strain evidence="6">UBA10227</strain>
    </source>
</reference>
<sequence length="63" mass="7106">MLELDKVKINFDNQSLWVLNIALAVIMFGVALGIKPGDFKRLFKQPKLVLIGVLLQFVLLPLI</sequence>
<dbReference type="Proteomes" id="UP000263268">
    <property type="component" value="Unassembled WGS sequence"/>
</dbReference>
<evidence type="ECO:0000256" key="2">
    <source>
        <dbReference type="ARBA" id="ARBA00022692"/>
    </source>
</evidence>
<protein>
    <submittedName>
        <fullName evidence="6">Symporter</fullName>
    </submittedName>
</protein>
<proteinExistence type="predicted"/>
<dbReference type="InterPro" id="IPR038770">
    <property type="entry name" value="Na+/solute_symporter_sf"/>
</dbReference>
<evidence type="ECO:0000313" key="7">
    <source>
        <dbReference type="Proteomes" id="UP000263268"/>
    </source>
</evidence>
<organism evidence="6 7">
    <name type="scientific">Xanthomarina gelatinilytica</name>
    <dbReference type="NCBI Taxonomy" id="1137281"/>
    <lineage>
        <taxon>Bacteria</taxon>
        <taxon>Pseudomonadati</taxon>
        <taxon>Bacteroidota</taxon>
        <taxon>Flavobacteriia</taxon>
        <taxon>Flavobacteriales</taxon>
        <taxon>Flavobacteriaceae</taxon>
        <taxon>Xanthomarina</taxon>
    </lineage>
</organism>
<comment type="caution">
    <text evidence="6">The sequence shown here is derived from an EMBL/GenBank/DDBJ whole genome shotgun (WGS) entry which is preliminary data.</text>
</comment>
<keyword evidence="3 5" id="KW-1133">Transmembrane helix</keyword>
<gene>
    <name evidence="6" type="ORF">DHV22_13365</name>
</gene>
<evidence type="ECO:0000256" key="5">
    <source>
        <dbReference type="SAM" id="Phobius"/>
    </source>
</evidence>
<dbReference type="Gene3D" id="1.20.1530.20">
    <property type="match status" value="1"/>
</dbReference>
<evidence type="ECO:0000313" key="6">
    <source>
        <dbReference type="EMBL" id="HCY82503.1"/>
    </source>
</evidence>
<keyword evidence="4 5" id="KW-0472">Membrane</keyword>
<dbReference type="Pfam" id="PF01758">
    <property type="entry name" value="SBF"/>
    <property type="match status" value="1"/>
</dbReference>